<evidence type="ECO:0000256" key="1">
    <source>
        <dbReference type="SAM" id="MobiDB-lite"/>
    </source>
</evidence>
<evidence type="ECO:0000313" key="3">
    <source>
        <dbReference type="EMBL" id="ADL43464.1"/>
    </source>
</evidence>
<dbReference type="Proteomes" id="UP000000347">
    <property type="component" value="Chromosome"/>
</dbReference>
<organism evidence="3 4">
    <name type="scientific">Caldicellulosiruptor obsidiansis (strain ATCC BAA-2073 / JCM 16842 / OB47)</name>
    <dbReference type="NCBI Taxonomy" id="608506"/>
    <lineage>
        <taxon>Bacteria</taxon>
        <taxon>Bacillati</taxon>
        <taxon>Bacillota</taxon>
        <taxon>Bacillota incertae sedis</taxon>
        <taxon>Caldicellulosiruptorales</taxon>
        <taxon>Caldicellulosiruptoraceae</taxon>
        <taxon>Caldicellulosiruptor</taxon>
    </lineage>
</organism>
<gene>
    <name evidence="3" type="ordered locus">COB47_2220</name>
</gene>
<name>D9TH67_CALOO</name>
<dbReference type="EMBL" id="CP002164">
    <property type="protein sequence ID" value="ADL43464.1"/>
    <property type="molecule type" value="Genomic_DNA"/>
</dbReference>
<keyword evidence="2" id="KW-1133">Transmembrane helix</keyword>
<keyword evidence="4" id="KW-1185">Reference proteome</keyword>
<dbReference type="OrthoDB" id="1716033at2"/>
<keyword evidence="2" id="KW-0812">Transmembrane</keyword>
<protein>
    <submittedName>
        <fullName evidence="3">Uncharacterized protein</fullName>
    </submittedName>
</protein>
<feature type="transmembrane region" description="Helical" evidence="2">
    <location>
        <begin position="194"/>
        <end position="217"/>
    </location>
</feature>
<feature type="transmembrane region" description="Helical" evidence="2">
    <location>
        <begin position="30"/>
        <end position="48"/>
    </location>
</feature>
<dbReference type="eggNOG" id="ENOG502ZCPJ">
    <property type="taxonomic scope" value="Bacteria"/>
</dbReference>
<dbReference type="HOGENOM" id="CLU_1048388_0_0_9"/>
<reference evidence="3 4" key="1">
    <citation type="journal article" date="2010" name="J. Bacteriol.">
        <title>Complete genome sequence of the cellulolytic thermophile Caldicellulosiruptor obsidiansis OB47T.</title>
        <authorList>
            <person name="Elkins J.G."/>
            <person name="Lochner A."/>
            <person name="Hamilton-Brehm S.D."/>
            <person name="Davenport K.W."/>
            <person name="Podar M."/>
            <person name="Brown S.D."/>
            <person name="Land M.L."/>
            <person name="Hauser L.J."/>
            <person name="Klingeman D.M."/>
            <person name="Raman B."/>
            <person name="Goodwin L.A."/>
            <person name="Tapia R."/>
            <person name="Meincke L.J."/>
            <person name="Detter J.C."/>
            <person name="Bruce D.C."/>
            <person name="Han C.S."/>
            <person name="Palumbo A.V."/>
            <person name="Cottingham R.W."/>
            <person name="Keller M."/>
            <person name="Graham D.E."/>
        </authorList>
    </citation>
    <scope>NUCLEOTIDE SEQUENCE [LARGE SCALE GENOMIC DNA]</scope>
    <source>
        <strain evidence="4">ATCC BAA-2073 / strain OB47</strain>
    </source>
</reference>
<sequence>MTTEEFYIRKFIRETGGFAETPEYFKDSMFVYLIIFPGLTLGAVLPPMLACNNTLTRLIFWSYAVGTIFLILWTIYIYINPYKRQRLIVLHVGISSLYFSLFLLIGAVEYTGVLAHLYVLSFLFVAIYIVILCYIFKVYIPKLLRGYRWEKSKFWKNKLGKRILGFAASFFSVAGVTGMAVAKILGNYLSQRGVYIAMAFTFVILSYIFVFFSFMIYKYYLIIKYPQFANYYEPPKEKQKRVSNKRKINSEKSKNAIQVSKKTKNKKNSRKVNKIIEELPNE</sequence>
<dbReference type="AlphaFoldDB" id="D9TH67"/>
<feature type="region of interest" description="Disordered" evidence="1">
    <location>
        <begin position="239"/>
        <end position="282"/>
    </location>
</feature>
<feature type="transmembrane region" description="Helical" evidence="2">
    <location>
        <begin position="161"/>
        <end position="182"/>
    </location>
</feature>
<dbReference type="KEGG" id="cob:COB47_2220"/>
<evidence type="ECO:0000313" key="4">
    <source>
        <dbReference type="Proteomes" id="UP000000347"/>
    </source>
</evidence>
<dbReference type="STRING" id="608506.COB47_2220"/>
<dbReference type="RefSeq" id="WP_013291458.1">
    <property type="nucleotide sequence ID" value="NC_014392.1"/>
</dbReference>
<feature type="transmembrane region" description="Helical" evidence="2">
    <location>
        <begin position="88"/>
        <end position="108"/>
    </location>
</feature>
<feature type="compositionally biased region" description="Basic residues" evidence="1">
    <location>
        <begin position="261"/>
        <end position="273"/>
    </location>
</feature>
<accession>D9TH67</accession>
<proteinExistence type="predicted"/>
<keyword evidence="2" id="KW-0472">Membrane</keyword>
<feature type="transmembrane region" description="Helical" evidence="2">
    <location>
        <begin position="60"/>
        <end position="79"/>
    </location>
</feature>
<feature type="transmembrane region" description="Helical" evidence="2">
    <location>
        <begin position="114"/>
        <end position="140"/>
    </location>
</feature>
<evidence type="ECO:0000256" key="2">
    <source>
        <dbReference type="SAM" id="Phobius"/>
    </source>
</evidence>